<dbReference type="SUPFAM" id="SSF52788">
    <property type="entry name" value="Phosphotyrosine protein phosphatases I"/>
    <property type="match status" value="1"/>
</dbReference>
<dbReference type="Proteomes" id="UP000578688">
    <property type="component" value="Unassembled WGS sequence"/>
</dbReference>
<dbReference type="GO" id="GO:0046685">
    <property type="term" value="P:response to arsenic-containing substance"/>
    <property type="evidence" value="ECO:0007669"/>
    <property type="project" value="UniProtKB-KW"/>
</dbReference>
<dbReference type="PANTHER" id="PTHR43428:SF1">
    <property type="entry name" value="ARSENATE REDUCTASE"/>
    <property type="match status" value="1"/>
</dbReference>
<dbReference type="Gene3D" id="3.40.50.2300">
    <property type="match status" value="1"/>
</dbReference>
<dbReference type="EMBL" id="JACBYV010000001">
    <property type="protein sequence ID" value="NYH74997.1"/>
    <property type="molecule type" value="Genomic_DNA"/>
</dbReference>
<evidence type="ECO:0000313" key="4">
    <source>
        <dbReference type="Proteomes" id="UP000578688"/>
    </source>
</evidence>
<dbReference type="PANTHER" id="PTHR43428">
    <property type="entry name" value="ARSENATE REDUCTASE"/>
    <property type="match status" value="1"/>
</dbReference>
<dbReference type="AlphaFoldDB" id="A0A7Y9XP78"/>
<protein>
    <submittedName>
        <fullName evidence="3">Protein-tyrosine-phosphatase</fullName>
    </submittedName>
</protein>
<dbReference type="Pfam" id="PF01451">
    <property type="entry name" value="LMWPc"/>
    <property type="match status" value="1"/>
</dbReference>
<dbReference type="InterPro" id="IPR036196">
    <property type="entry name" value="Ptyr_pPase_sf"/>
</dbReference>
<comment type="caution">
    <text evidence="3">The sequence shown here is derived from an EMBL/GenBank/DDBJ whole genome shotgun (WGS) entry which is preliminary data.</text>
</comment>
<dbReference type="RefSeq" id="WP_179539216.1">
    <property type="nucleotide sequence ID" value="NZ_JACBYV010000001.1"/>
</dbReference>
<name>A0A7Y9XP78_9GAMM</name>
<organism evidence="3 4">
    <name type="scientific">Phytopseudomonas flavescens</name>
    <dbReference type="NCBI Taxonomy" id="29435"/>
    <lineage>
        <taxon>Bacteria</taxon>
        <taxon>Pseudomonadati</taxon>
        <taxon>Pseudomonadota</taxon>
        <taxon>Gammaproteobacteria</taxon>
        <taxon>Pseudomonadales</taxon>
        <taxon>Pseudomonadaceae</taxon>
        <taxon>Phytopseudomonas</taxon>
    </lineage>
</organism>
<dbReference type="CDD" id="cd16345">
    <property type="entry name" value="LMWP_ArsC"/>
    <property type="match status" value="1"/>
</dbReference>
<evidence type="ECO:0000256" key="1">
    <source>
        <dbReference type="ARBA" id="ARBA00022849"/>
    </source>
</evidence>
<dbReference type="InterPro" id="IPR023485">
    <property type="entry name" value="Ptyr_pPase"/>
</dbReference>
<reference evidence="3 4" key="1">
    <citation type="submission" date="2020-07" db="EMBL/GenBank/DDBJ databases">
        <title>Genomic analyses of the natural microbiome of Caenorhabditis elegans.</title>
        <authorList>
            <person name="Samuel B."/>
        </authorList>
    </citation>
    <scope>NUCLEOTIDE SEQUENCE [LARGE SCALE GENOMIC DNA]</scope>
    <source>
        <strain evidence="3 4">BIGb0408</strain>
    </source>
</reference>
<evidence type="ECO:0000313" key="3">
    <source>
        <dbReference type="EMBL" id="NYH74997.1"/>
    </source>
</evidence>
<accession>A0A7Y9XP78</accession>
<feature type="domain" description="Phosphotyrosine protein phosphatase I" evidence="2">
    <location>
        <begin position="5"/>
        <end position="133"/>
    </location>
</feature>
<evidence type="ECO:0000259" key="2">
    <source>
        <dbReference type="SMART" id="SM00226"/>
    </source>
</evidence>
<sequence>MSEKLRVLFVCVANDARSPMAEALLRHLDSEHFEAHSAGTQPGQLDPRVTTTLAHAGVSPEGLRSKSMDEFAGQHFDYLIDLCDKSSDEPLLLPSSREALVWNFADPTADEHDDAFRHTFQEISERVRMFTLVKNKVVNA</sequence>
<keyword evidence="4" id="KW-1185">Reference proteome</keyword>
<proteinExistence type="predicted"/>
<dbReference type="SMART" id="SM00226">
    <property type="entry name" value="LMWPc"/>
    <property type="match status" value="1"/>
</dbReference>
<keyword evidence="1" id="KW-0059">Arsenical resistance</keyword>
<gene>
    <name evidence="3" type="ORF">FHR27_003607</name>
</gene>